<accession>A0A9E7DK94</accession>
<dbReference type="Pfam" id="PF05175">
    <property type="entry name" value="MTS"/>
    <property type="match status" value="1"/>
</dbReference>
<dbReference type="InterPro" id="IPR050320">
    <property type="entry name" value="N5-glutamine_MTase"/>
</dbReference>
<evidence type="ECO:0000259" key="7">
    <source>
        <dbReference type="Pfam" id="PF17827"/>
    </source>
</evidence>
<keyword evidence="2 8" id="KW-0489">Methyltransferase</keyword>
<feature type="domain" description="Release factor glutamine methyltransferase N-terminal" evidence="7">
    <location>
        <begin position="8"/>
        <end position="74"/>
    </location>
</feature>
<keyword evidence="4" id="KW-0949">S-adenosyl-L-methionine</keyword>
<dbReference type="Gene3D" id="1.10.8.10">
    <property type="entry name" value="DNA helicase RuvA subunit, C-terminal domain"/>
    <property type="match status" value="1"/>
</dbReference>
<dbReference type="EMBL" id="CP096649">
    <property type="protein sequence ID" value="UQK59778.1"/>
    <property type="molecule type" value="Genomic_DNA"/>
</dbReference>
<sequence length="271" mass="31117">MVVKDIIRKALADIEASGKNIPNPMGEIYMLLEHVSGKDKLFLTLNKDFEVNEEEFFELLNKRLNDTPMAYIIGKKHFRDIILKTDERALIPRFCTEELIDIVNGFIKPDDCVLDMCTGTGAIALAIKEENPLIHVACSDVSEDALNLAKENAKLNNLSINFILSDLFENINETYDILISNPPYISSEEYMGLDKDLFKEPKLALVGGDLGYEYYEKIIKQAREKIKRMIFFEIGYDQGNIVKEILEKYKYKDIKIYKDLEGFDRFVSACI</sequence>
<dbReference type="InterPro" id="IPR004556">
    <property type="entry name" value="HemK-like"/>
</dbReference>
<reference evidence="8" key="1">
    <citation type="submission" date="2022-04" db="EMBL/GenBank/DDBJ databases">
        <title>Complete genome sequences of Ezakiella coagulans and Fenollaria massiliensis.</title>
        <authorList>
            <person name="France M.T."/>
            <person name="Clifford J."/>
            <person name="Narina S."/>
            <person name="Rutt L."/>
            <person name="Ravel J."/>
        </authorList>
    </citation>
    <scope>NUCLEOTIDE SEQUENCE</scope>
    <source>
        <strain evidence="8">C0061C2</strain>
    </source>
</reference>
<protein>
    <recommendedName>
        <fullName evidence="1">peptide chain release factor N(5)-glutamine methyltransferase</fullName>
        <ecNumber evidence="1">2.1.1.297</ecNumber>
    </recommendedName>
</protein>
<evidence type="ECO:0000256" key="3">
    <source>
        <dbReference type="ARBA" id="ARBA00022679"/>
    </source>
</evidence>
<dbReference type="InterPro" id="IPR007848">
    <property type="entry name" value="Small_mtfrase_dom"/>
</dbReference>
<dbReference type="KEGG" id="fms:M1R53_03800"/>
<dbReference type="InterPro" id="IPR040758">
    <property type="entry name" value="PrmC_N"/>
</dbReference>
<keyword evidence="9" id="KW-1185">Reference proteome</keyword>
<dbReference type="Gene3D" id="3.40.50.150">
    <property type="entry name" value="Vaccinia Virus protein VP39"/>
    <property type="match status" value="1"/>
</dbReference>
<organism evidence="8 9">
    <name type="scientific">Fenollaria massiliensis</name>
    <dbReference type="NCBI Taxonomy" id="938288"/>
    <lineage>
        <taxon>Bacteria</taxon>
        <taxon>Bacillati</taxon>
        <taxon>Bacillota</taxon>
        <taxon>Clostridia</taxon>
        <taxon>Eubacteriales</taxon>
        <taxon>Fenollaria</taxon>
    </lineage>
</organism>
<keyword evidence="3 8" id="KW-0808">Transferase</keyword>
<evidence type="ECO:0000256" key="1">
    <source>
        <dbReference type="ARBA" id="ARBA00012771"/>
    </source>
</evidence>
<dbReference type="CDD" id="cd02440">
    <property type="entry name" value="AdoMet_MTases"/>
    <property type="match status" value="1"/>
</dbReference>
<evidence type="ECO:0000256" key="5">
    <source>
        <dbReference type="ARBA" id="ARBA00048391"/>
    </source>
</evidence>
<feature type="domain" description="Methyltransferase small" evidence="6">
    <location>
        <begin position="111"/>
        <end position="205"/>
    </location>
</feature>
<proteinExistence type="predicted"/>
<dbReference type="InterPro" id="IPR029063">
    <property type="entry name" value="SAM-dependent_MTases_sf"/>
</dbReference>
<dbReference type="PANTHER" id="PTHR18895:SF74">
    <property type="entry name" value="MTRF1L RELEASE FACTOR GLUTAMINE METHYLTRANSFERASE"/>
    <property type="match status" value="1"/>
</dbReference>
<dbReference type="NCBIfam" id="TIGR00536">
    <property type="entry name" value="hemK_fam"/>
    <property type="match status" value="1"/>
</dbReference>
<gene>
    <name evidence="8" type="primary">prmC</name>
    <name evidence="8" type="ORF">M1R53_03800</name>
</gene>
<dbReference type="EC" id="2.1.1.297" evidence="1"/>
<dbReference type="AlphaFoldDB" id="A0A9E7DK94"/>
<comment type="catalytic activity">
    <reaction evidence="5">
        <text>L-glutaminyl-[peptide chain release factor] + S-adenosyl-L-methionine = N(5)-methyl-L-glutaminyl-[peptide chain release factor] + S-adenosyl-L-homocysteine + H(+)</text>
        <dbReference type="Rhea" id="RHEA:42896"/>
        <dbReference type="Rhea" id="RHEA-COMP:10271"/>
        <dbReference type="Rhea" id="RHEA-COMP:10272"/>
        <dbReference type="ChEBI" id="CHEBI:15378"/>
        <dbReference type="ChEBI" id="CHEBI:30011"/>
        <dbReference type="ChEBI" id="CHEBI:57856"/>
        <dbReference type="ChEBI" id="CHEBI:59789"/>
        <dbReference type="ChEBI" id="CHEBI:61891"/>
        <dbReference type="EC" id="2.1.1.297"/>
    </reaction>
</comment>
<dbReference type="RefSeq" id="WP_249243130.1">
    <property type="nucleotide sequence ID" value="NZ_CP096649.1"/>
</dbReference>
<dbReference type="PROSITE" id="PS00092">
    <property type="entry name" value="N6_MTASE"/>
    <property type="match status" value="1"/>
</dbReference>
<dbReference type="GO" id="GO:0102559">
    <property type="term" value="F:peptide chain release factor N(5)-glutamine methyltransferase activity"/>
    <property type="evidence" value="ECO:0007669"/>
    <property type="project" value="UniProtKB-EC"/>
</dbReference>
<dbReference type="Proteomes" id="UP000831151">
    <property type="component" value="Chromosome"/>
</dbReference>
<dbReference type="NCBIfam" id="TIGR03534">
    <property type="entry name" value="RF_mod_PrmC"/>
    <property type="match status" value="1"/>
</dbReference>
<evidence type="ECO:0000259" key="6">
    <source>
        <dbReference type="Pfam" id="PF05175"/>
    </source>
</evidence>
<dbReference type="SUPFAM" id="SSF53335">
    <property type="entry name" value="S-adenosyl-L-methionine-dependent methyltransferases"/>
    <property type="match status" value="1"/>
</dbReference>
<dbReference type="InterPro" id="IPR002052">
    <property type="entry name" value="DNA_methylase_N6_adenine_CS"/>
</dbReference>
<evidence type="ECO:0000256" key="4">
    <source>
        <dbReference type="ARBA" id="ARBA00022691"/>
    </source>
</evidence>
<dbReference type="Pfam" id="PF17827">
    <property type="entry name" value="PrmC_N"/>
    <property type="match status" value="1"/>
</dbReference>
<dbReference type="InterPro" id="IPR019874">
    <property type="entry name" value="RF_methyltr_PrmC"/>
</dbReference>
<name>A0A9E7DK94_9FIRM</name>
<dbReference type="GO" id="GO:0032259">
    <property type="term" value="P:methylation"/>
    <property type="evidence" value="ECO:0007669"/>
    <property type="project" value="UniProtKB-KW"/>
</dbReference>
<evidence type="ECO:0000313" key="9">
    <source>
        <dbReference type="Proteomes" id="UP000831151"/>
    </source>
</evidence>
<evidence type="ECO:0000313" key="8">
    <source>
        <dbReference type="EMBL" id="UQK59778.1"/>
    </source>
</evidence>
<evidence type="ECO:0000256" key="2">
    <source>
        <dbReference type="ARBA" id="ARBA00022603"/>
    </source>
</evidence>
<dbReference type="PANTHER" id="PTHR18895">
    <property type="entry name" value="HEMK METHYLTRANSFERASE"/>
    <property type="match status" value="1"/>
</dbReference>
<dbReference type="GO" id="GO:0003676">
    <property type="term" value="F:nucleic acid binding"/>
    <property type="evidence" value="ECO:0007669"/>
    <property type="project" value="InterPro"/>
</dbReference>